<feature type="transmembrane region" description="Helical" evidence="6">
    <location>
        <begin position="32"/>
        <end position="55"/>
    </location>
</feature>
<feature type="region of interest" description="Disordered" evidence="5">
    <location>
        <begin position="557"/>
        <end position="578"/>
    </location>
</feature>
<evidence type="ECO:0000256" key="2">
    <source>
        <dbReference type="ARBA" id="ARBA00022692"/>
    </source>
</evidence>
<comment type="caution">
    <text evidence="8">The sequence shown here is derived from an EMBL/GenBank/DDBJ whole genome shotgun (WGS) entry which is preliminary data.</text>
</comment>
<feature type="domain" description="ABC transmembrane type-1" evidence="7">
    <location>
        <begin position="33"/>
        <end position="306"/>
    </location>
</feature>
<dbReference type="Gene3D" id="1.20.1560.10">
    <property type="entry name" value="ABC transporter type 1, transmembrane domain"/>
    <property type="match status" value="1"/>
</dbReference>
<evidence type="ECO:0000256" key="1">
    <source>
        <dbReference type="ARBA" id="ARBA00004651"/>
    </source>
</evidence>
<dbReference type="InterPro" id="IPR039421">
    <property type="entry name" value="Type_1_exporter"/>
</dbReference>
<evidence type="ECO:0000256" key="4">
    <source>
        <dbReference type="ARBA" id="ARBA00023136"/>
    </source>
</evidence>
<organism evidence="8 9">
    <name type="scientific">Brachybacterium sacelli</name>
    <dbReference type="NCBI Taxonomy" id="173364"/>
    <lineage>
        <taxon>Bacteria</taxon>
        <taxon>Bacillati</taxon>
        <taxon>Actinomycetota</taxon>
        <taxon>Actinomycetes</taxon>
        <taxon>Micrococcales</taxon>
        <taxon>Dermabacteraceae</taxon>
        <taxon>Brachybacterium</taxon>
    </lineage>
</organism>
<dbReference type="Gene3D" id="3.40.50.300">
    <property type="entry name" value="P-loop containing nucleotide triphosphate hydrolases"/>
    <property type="match status" value="1"/>
</dbReference>
<evidence type="ECO:0000259" key="7">
    <source>
        <dbReference type="PROSITE" id="PS50929"/>
    </source>
</evidence>
<gene>
    <name evidence="8" type="ORF">JOF43_001051</name>
</gene>
<feature type="transmembrane region" description="Helical" evidence="6">
    <location>
        <begin position="281"/>
        <end position="301"/>
    </location>
</feature>
<dbReference type="EMBL" id="JAGIOD010000001">
    <property type="protein sequence ID" value="MBP2381094.1"/>
    <property type="molecule type" value="Genomic_DNA"/>
</dbReference>
<feature type="compositionally biased region" description="Basic and acidic residues" evidence="5">
    <location>
        <begin position="558"/>
        <end position="572"/>
    </location>
</feature>
<feature type="transmembrane region" description="Helical" evidence="6">
    <location>
        <begin position="169"/>
        <end position="190"/>
    </location>
</feature>
<evidence type="ECO:0000313" key="9">
    <source>
        <dbReference type="Proteomes" id="UP001519290"/>
    </source>
</evidence>
<comment type="subcellular location">
    <subcellularLocation>
        <location evidence="1">Cell membrane</location>
        <topology evidence="1">Multi-pass membrane protein</topology>
    </subcellularLocation>
</comment>
<feature type="transmembrane region" description="Helical" evidence="6">
    <location>
        <begin position="143"/>
        <end position="163"/>
    </location>
</feature>
<dbReference type="InterPro" id="IPR011527">
    <property type="entry name" value="ABC1_TM_dom"/>
</dbReference>
<evidence type="ECO:0000256" key="3">
    <source>
        <dbReference type="ARBA" id="ARBA00022989"/>
    </source>
</evidence>
<dbReference type="RefSeq" id="WP_209900007.1">
    <property type="nucleotide sequence ID" value="NZ_BAAAJW010000004.1"/>
</dbReference>
<keyword evidence="2 6" id="KW-0812">Transmembrane</keyword>
<evidence type="ECO:0000256" key="6">
    <source>
        <dbReference type="SAM" id="Phobius"/>
    </source>
</evidence>
<dbReference type="Proteomes" id="UP001519290">
    <property type="component" value="Unassembled WGS sequence"/>
</dbReference>
<dbReference type="InterPro" id="IPR036640">
    <property type="entry name" value="ABC1_TM_sf"/>
</dbReference>
<evidence type="ECO:0000313" key="8">
    <source>
        <dbReference type="EMBL" id="MBP2381094.1"/>
    </source>
</evidence>
<keyword evidence="3 6" id="KW-1133">Transmembrane helix</keyword>
<sequence length="578" mass="60677">MPREREPVQLANGLLKNAPPLPPLLRGARRRWIGILVALGLGQAALAALSAWALVMLQDAPTGHSALLLRALVLLVLTALAVGALKVHERVVAEKLGQDYVHQLRLTLLGDALTPGHATSLGVTVARTTNDLSGVRNWVSQGIAPLVVAVPLIGGSLITLAVLHPYLAVVMVAPLVVLALCLAFWARAALIKTRRMRRTRGKLASRIADTVTASDGILASGGTTRELRNIRRDSDSLVEIAVDRAETVGTIRAGGIVASTLTTLLVAAAGTYLGLAPGVTMAAMAVAGIAATPVLEIGRIVEYRQTYSSARMVLGPALAGAEDRRARARSRREAAAAVPAPGAGTEGEALVHLDLPGPDGGDGPLQGRPRELVRLVSEDPAAPREFVRRLLELSPGPGTGQPDSVWVAGENLRAVSASRGRVLVGYAAAGTVFERGTVARALHYRRPDLDAADDQEILDLVGLDLSSLPRGARTTLRRVGDGLDRSDRARLALARALYGAPPLLLLDGLEGDLDDAGRAMLERVLSDYRGVVVMISSDALAARLGAREHRLARLGVPGHDRPVTIGGRHDADEGGGDE</sequence>
<dbReference type="PANTHER" id="PTHR43394">
    <property type="entry name" value="ATP-DEPENDENT PERMEASE MDL1, MITOCHONDRIAL"/>
    <property type="match status" value="1"/>
</dbReference>
<name>A0ABS4WY15_9MICO</name>
<dbReference type="InterPro" id="IPR027417">
    <property type="entry name" value="P-loop_NTPase"/>
</dbReference>
<dbReference type="SUPFAM" id="SSF90123">
    <property type="entry name" value="ABC transporter transmembrane region"/>
    <property type="match status" value="1"/>
</dbReference>
<proteinExistence type="predicted"/>
<keyword evidence="9" id="KW-1185">Reference proteome</keyword>
<evidence type="ECO:0000256" key="5">
    <source>
        <dbReference type="SAM" id="MobiDB-lite"/>
    </source>
</evidence>
<accession>A0ABS4WY15</accession>
<reference evidence="8 9" key="1">
    <citation type="submission" date="2021-03" db="EMBL/GenBank/DDBJ databases">
        <title>Sequencing the genomes of 1000 actinobacteria strains.</title>
        <authorList>
            <person name="Klenk H.-P."/>
        </authorList>
    </citation>
    <scope>NUCLEOTIDE SEQUENCE [LARGE SCALE GENOMIC DNA]</scope>
    <source>
        <strain evidence="8 9">DSM 14566</strain>
    </source>
</reference>
<feature type="transmembrane region" description="Helical" evidence="6">
    <location>
        <begin position="67"/>
        <end position="85"/>
    </location>
</feature>
<dbReference type="Pfam" id="PF00664">
    <property type="entry name" value="ABC_membrane"/>
    <property type="match status" value="1"/>
</dbReference>
<dbReference type="SUPFAM" id="SSF52540">
    <property type="entry name" value="P-loop containing nucleoside triphosphate hydrolases"/>
    <property type="match status" value="1"/>
</dbReference>
<feature type="transmembrane region" description="Helical" evidence="6">
    <location>
        <begin position="253"/>
        <end position="275"/>
    </location>
</feature>
<dbReference type="PANTHER" id="PTHR43394:SF1">
    <property type="entry name" value="ATP-BINDING CASSETTE SUB-FAMILY B MEMBER 10, MITOCHONDRIAL"/>
    <property type="match status" value="1"/>
</dbReference>
<protein>
    <submittedName>
        <fullName evidence="8">ABC-type multidrug transport system fused ATPase/permease subunit</fullName>
    </submittedName>
</protein>
<dbReference type="PROSITE" id="PS50929">
    <property type="entry name" value="ABC_TM1F"/>
    <property type="match status" value="1"/>
</dbReference>
<keyword evidence="4 6" id="KW-0472">Membrane</keyword>